<feature type="transmembrane region" description="Helical" evidence="3">
    <location>
        <begin position="136"/>
        <end position="155"/>
    </location>
</feature>
<protein>
    <recommendedName>
        <fullName evidence="4">PIPK domain-containing protein</fullName>
    </recommendedName>
</protein>
<dbReference type="GO" id="GO:0016308">
    <property type="term" value="F:1-phosphatidylinositol-4-phosphate 5-kinase activity"/>
    <property type="evidence" value="ECO:0007669"/>
    <property type="project" value="TreeGrafter"/>
</dbReference>
<accession>A0AAD1XPC4</accession>
<dbReference type="PANTHER" id="PTHR23086:SF8">
    <property type="entry name" value="PHOSPHATIDYLINOSITOL 5-PHOSPHATE 4-KINASE, ISOFORM A"/>
    <property type="match status" value="1"/>
</dbReference>
<dbReference type="CDD" id="cd00139">
    <property type="entry name" value="PIPKc"/>
    <property type="match status" value="1"/>
</dbReference>
<sequence length="1108" mass="129107">MDTDPKPEETAIEMYNMFFFIGILCTTITLTLITVYSCMSSLRKHPNNILFQILVLQFFISLKYLVTGASFKITGDDLHHTPYGLMDFGLLNYGCKIEGLIAYMLFFMIILWNFVFTYDVYLTVNKPLMYNENNVFYYKIFVYFVGIMFSIVIFFPNMDIFTESSIYVCYIKNGVVYNLFVNFPIVLYFLVNVYVSCKYTREKFYKGYMRNRHRIDQYLSIHRLYFVFWTLFQFSNLVFGFVTNKSTTLITIHSIIMALTPLNICIAFTKAVIYPEMICIEDEEEKITLNTQTLLDTVIISNPPPGLERKIKHSRNPSGNAETMEQVKKHWGKGDNFKEVLRREVLEYIVKGLDVVFKNERKNSSSLGNLEIEDPNIPKERPGLLRRIVKFIFGKDDLTKENYEDDGNNSALLGHPDVLKKVSVLTHSQIEKETQVEQCIVLRKALNRMTILPSKTQQKDDEYDFIELAPAIFRNIRKIHNVDDYMVKKVFCVQNLKDLDIKISTGKGGSFFIKPIQGGRMLLKSITKGEYEIIQNFLSDYYCYLLMNPNTYLCPILGVYKLRLQKTKQVPPITFILMRNVLNLDPNDLKPEDKVYCFDLKGSLHGRRTLENPNEILNFEENYEFHKDLVLKDIDFFQSFRRLDITTDQAEKVMSQIEEDTKFLTDCNFMDYSLLLFIVIKPYEEIKSMLPEGISQQNEINRFKSIDFQSPSRRNQPEKDSEGESDEEEQTKPSYYSSDHNTLDVTTNKRNDDRMKRAKKHSKKPEGRAVRTVVRTISDFDSAPVEQKEEQIEEQFSKTGRNTLYMSEGIAKQKTSKFTRYTHANKESPVLVLKEKKGKKLRVYLVSNVNDISNMKSIEQEEKRRVTMLQLQQNKFSSIEEAKSEEEENPSPVSRASQNFDEYFNEDNPLMNSGTSVLKNRVSISRPSATFFGRESVASVSGGFGRSSILNFNTDVKKVKFRERKTSFKLNTFDPSGSKKEQGIESKLKEIDQRLLKEYHKNRHGFKENQIIELSDCLEDSEEEREDSLNTPWKKISDTEVIEQVIFDPQLGMVKREIHFGIIDYITTFTFMKKVEEKIKSLIQDNPSAVRPNVYAHRFTDCVKSAFE</sequence>
<feature type="region of interest" description="Disordered" evidence="2">
    <location>
        <begin position="705"/>
        <end position="770"/>
    </location>
</feature>
<evidence type="ECO:0000259" key="4">
    <source>
        <dbReference type="PROSITE" id="PS51455"/>
    </source>
</evidence>
<evidence type="ECO:0000313" key="5">
    <source>
        <dbReference type="EMBL" id="CAI2376364.1"/>
    </source>
</evidence>
<name>A0AAD1XPC4_EUPCR</name>
<keyword evidence="6" id="KW-1185">Reference proteome</keyword>
<dbReference type="InterPro" id="IPR023610">
    <property type="entry name" value="PInositol-4/5-P-5/4-kinase"/>
</dbReference>
<feature type="transmembrane region" description="Helical" evidence="3">
    <location>
        <begin position="49"/>
        <end position="66"/>
    </location>
</feature>
<dbReference type="EMBL" id="CAMPGE010017921">
    <property type="protein sequence ID" value="CAI2376364.1"/>
    <property type="molecule type" value="Genomic_DNA"/>
</dbReference>
<dbReference type="Proteomes" id="UP001295684">
    <property type="component" value="Unassembled WGS sequence"/>
</dbReference>
<keyword evidence="1" id="KW-0547">Nucleotide-binding</keyword>
<dbReference type="Gene3D" id="1.20.1070.10">
    <property type="entry name" value="Rhodopsin 7-helix transmembrane proteins"/>
    <property type="match status" value="1"/>
</dbReference>
<proteinExistence type="predicted"/>
<dbReference type="GO" id="GO:0005886">
    <property type="term" value="C:plasma membrane"/>
    <property type="evidence" value="ECO:0007669"/>
    <property type="project" value="TreeGrafter"/>
</dbReference>
<feature type="transmembrane region" description="Helical" evidence="3">
    <location>
        <begin position="15"/>
        <end position="37"/>
    </location>
</feature>
<dbReference type="SMART" id="SM00330">
    <property type="entry name" value="PIPKc"/>
    <property type="match status" value="1"/>
</dbReference>
<evidence type="ECO:0000256" key="1">
    <source>
        <dbReference type="PROSITE-ProRule" id="PRU00781"/>
    </source>
</evidence>
<dbReference type="InterPro" id="IPR002498">
    <property type="entry name" value="PInositol-4-P-4/5-kinase_core"/>
</dbReference>
<keyword evidence="1" id="KW-0418">Kinase</keyword>
<dbReference type="Gene3D" id="3.30.810.10">
    <property type="entry name" value="2-Layer Sandwich"/>
    <property type="match status" value="2"/>
</dbReference>
<dbReference type="InterPro" id="IPR027484">
    <property type="entry name" value="PInositol-4-P-5-kinase_N"/>
</dbReference>
<dbReference type="GO" id="GO:0005524">
    <property type="term" value="F:ATP binding"/>
    <property type="evidence" value="ECO:0007669"/>
    <property type="project" value="UniProtKB-UniRule"/>
</dbReference>
<dbReference type="GO" id="GO:0046854">
    <property type="term" value="P:phosphatidylinositol phosphate biosynthetic process"/>
    <property type="evidence" value="ECO:0007669"/>
    <property type="project" value="TreeGrafter"/>
</dbReference>
<feature type="transmembrane region" description="Helical" evidence="3">
    <location>
        <begin position="218"/>
        <end position="242"/>
    </location>
</feature>
<dbReference type="PANTHER" id="PTHR23086">
    <property type="entry name" value="PHOSPHATIDYLINOSITOL-4-PHOSPHATE 5-KINASE"/>
    <property type="match status" value="1"/>
</dbReference>
<dbReference type="AlphaFoldDB" id="A0AAD1XPC4"/>
<feature type="domain" description="PIPK" evidence="4">
    <location>
        <begin position="401"/>
        <end position="1107"/>
    </location>
</feature>
<evidence type="ECO:0000256" key="2">
    <source>
        <dbReference type="SAM" id="MobiDB-lite"/>
    </source>
</evidence>
<keyword evidence="3" id="KW-0812">Transmembrane</keyword>
<dbReference type="Gene3D" id="3.30.800.10">
    <property type="entry name" value="Phosphatidylinositol Phosphate Kinase II Beta"/>
    <property type="match status" value="1"/>
</dbReference>
<dbReference type="SUPFAM" id="SSF56104">
    <property type="entry name" value="SAICAR synthase-like"/>
    <property type="match status" value="2"/>
</dbReference>
<feature type="transmembrane region" description="Helical" evidence="3">
    <location>
        <begin position="175"/>
        <end position="197"/>
    </location>
</feature>
<feature type="transmembrane region" description="Helical" evidence="3">
    <location>
        <begin position="100"/>
        <end position="124"/>
    </location>
</feature>
<keyword evidence="1" id="KW-0808">Transferase</keyword>
<comment type="caution">
    <text evidence="5">The sequence shown here is derived from an EMBL/GenBank/DDBJ whole genome shotgun (WGS) entry which is preliminary data.</text>
</comment>
<dbReference type="Pfam" id="PF01504">
    <property type="entry name" value="PIP5K"/>
    <property type="match status" value="1"/>
</dbReference>
<feature type="compositionally biased region" description="Polar residues" evidence="2">
    <location>
        <begin position="732"/>
        <end position="746"/>
    </location>
</feature>
<dbReference type="PROSITE" id="PS51455">
    <property type="entry name" value="PIPK"/>
    <property type="match status" value="1"/>
</dbReference>
<organism evidence="5 6">
    <name type="scientific">Euplotes crassus</name>
    <dbReference type="NCBI Taxonomy" id="5936"/>
    <lineage>
        <taxon>Eukaryota</taxon>
        <taxon>Sar</taxon>
        <taxon>Alveolata</taxon>
        <taxon>Ciliophora</taxon>
        <taxon>Intramacronucleata</taxon>
        <taxon>Spirotrichea</taxon>
        <taxon>Hypotrichia</taxon>
        <taxon>Euplotida</taxon>
        <taxon>Euplotidae</taxon>
        <taxon>Moneuplotes</taxon>
    </lineage>
</organism>
<dbReference type="SUPFAM" id="SSF81321">
    <property type="entry name" value="Family A G protein-coupled receptor-like"/>
    <property type="match status" value="1"/>
</dbReference>
<evidence type="ECO:0000256" key="3">
    <source>
        <dbReference type="SAM" id="Phobius"/>
    </source>
</evidence>
<evidence type="ECO:0000313" key="6">
    <source>
        <dbReference type="Proteomes" id="UP001295684"/>
    </source>
</evidence>
<keyword evidence="1" id="KW-0067">ATP-binding</keyword>
<keyword evidence="3" id="KW-0472">Membrane</keyword>
<gene>
    <name evidence="5" type="ORF">ECRASSUSDP1_LOCUS17733</name>
</gene>
<reference evidence="5" key="1">
    <citation type="submission" date="2023-07" db="EMBL/GenBank/DDBJ databases">
        <authorList>
            <consortium name="AG Swart"/>
            <person name="Singh M."/>
            <person name="Singh A."/>
            <person name="Seah K."/>
            <person name="Emmerich C."/>
        </authorList>
    </citation>
    <scope>NUCLEOTIDE SEQUENCE</scope>
    <source>
        <strain evidence="5">DP1</strain>
    </source>
</reference>
<keyword evidence="3" id="KW-1133">Transmembrane helix</keyword>
<dbReference type="InterPro" id="IPR027483">
    <property type="entry name" value="PInositol-4-P-4/5-kinase_C_sf"/>
</dbReference>